<sequence length="62" mass="6792">MSARHKLNAAYLHGSLVIAGIIGAASQSYLVFGITFAVLLIGNIQCGDIRLNRHQSLRTRRK</sequence>
<accession>A0A5C5X919</accession>
<reference evidence="2 3" key="1">
    <citation type="submission" date="2019-02" db="EMBL/GenBank/DDBJ databases">
        <title>Deep-cultivation of Planctomycetes and their phenomic and genomic characterization uncovers novel biology.</title>
        <authorList>
            <person name="Wiegand S."/>
            <person name="Jogler M."/>
            <person name="Boedeker C."/>
            <person name="Pinto D."/>
            <person name="Vollmers J."/>
            <person name="Rivas-Marin E."/>
            <person name="Kohn T."/>
            <person name="Peeters S.H."/>
            <person name="Heuer A."/>
            <person name="Rast P."/>
            <person name="Oberbeckmann S."/>
            <person name="Bunk B."/>
            <person name="Jeske O."/>
            <person name="Meyerdierks A."/>
            <person name="Storesund J.E."/>
            <person name="Kallscheuer N."/>
            <person name="Luecker S."/>
            <person name="Lage O.M."/>
            <person name="Pohl T."/>
            <person name="Merkel B.J."/>
            <person name="Hornburger P."/>
            <person name="Mueller R.-W."/>
            <person name="Bruemmer F."/>
            <person name="Labrenz M."/>
            <person name="Spormann A.M."/>
            <person name="Op Den Camp H."/>
            <person name="Overmann J."/>
            <person name="Amann R."/>
            <person name="Jetten M.S.M."/>
            <person name="Mascher T."/>
            <person name="Medema M.H."/>
            <person name="Devos D.P."/>
            <person name="Kaster A.-K."/>
            <person name="Ovreas L."/>
            <person name="Rohde M."/>
            <person name="Galperin M.Y."/>
            <person name="Jogler C."/>
        </authorList>
    </citation>
    <scope>NUCLEOTIDE SEQUENCE [LARGE SCALE GENOMIC DNA]</scope>
    <source>
        <strain evidence="2 3">Pan54</strain>
    </source>
</reference>
<organism evidence="2 3">
    <name type="scientific">Rubinisphaera italica</name>
    <dbReference type="NCBI Taxonomy" id="2527969"/>
    <lineage>
        <taxon>Bacteria</taxon>
        <taxon>Pseudomonadati</taxon>
        <taxon>Planctomycetota</taxon>
        <taxon>Planctomycetia</taxon>
        <taxon>Planctomycetales</taxon>
        <taxon>Planctomycetaceae</taxon>
        <taxon>Rubinisphaera</taxon>
    </lineage>
</organism>
<keyword evidence="1" id="KW-1133">Transmembrane helix</keyword>
<evidence type="ECO:0000313" key="3">
    <source>
        <dbReference type="Proteomes" id="UP000316095"/>
    </source>
</evidence>
<comment type="caution">
    <text evidence="2">The sequence shown here is derived from an EMBL/GenBank/DDBJ whole genome shotgun (WGS) entry which is preliminary data.</text>
</comment>
<proteinExistence type="predicted"/>
<dbReference type="EMBL" id="SJPG01000001">
    <property type="protein sequence ID" value="TWT59627.1"/>
    <property type="molecule type" value="Genomic_DNA"/>
</dbReference>
<keyword evidence="3" id="KW-1185">Reference proteome</keyword>
<keyword evidence="1" id="KW-0472">Membrane</keyword>
<name>A0A5C5X919_9PLAN</name>
<dbReference type="RefSeq" id="WP_146501836.1">
    <property type="nucleotide sequence ID" value="NZ_SJPG01000001.1"/>
</dbReference>
<feature type="transmembrane region" description="Helical" evidence="1">
    <location>
        <begin position="31"/>
        <end position="51"/>
    </location>
</feature>
<gene>
    <name evidence="2" type="ORF">Pan54_03350</name>
</gene>
<dbReference type="Proteomes" id="UP000316095">
    <property type="component" value="Unassembled WGS sequence"/>
</dbReference>
<protein>
    <submittedName>
        <fullName evidence="2">Uncharacterized protein</fullName>
    </submittedName>
</protein>
<dbReference type="AlphaFoldDB" id="A0A5C5X919"/>
<dbReference type="OrthoDB" id="218277at2"/>
<evidence type="ECO:0000313" key="2">
    <source>
        <dbReference type="EMBL" id="TWT59627.1"/>
    </source>
</evidence>
<keyword evidence="1" id="KW-0812">Transmembrane</keyword>
<evidence type="ECO:0000256" key="1">
    <source>
        <dbReference type="SAM" id="Phobius"/>
    </source>
</evidence>